<keyword evidence="1" id="KW-0413">Isomerase</keyword>
<comment type="caution">
    <text evidence="1">The sequence shown here is derived from an EMBL/GenBank/DDBJ whole genome shotgun (WGS) entry which is preliminary data.</text>
</comment>
<accession>A0ABS2XS00</accession>
<keyword evidence="2" id="KW-1185">Reference proteome</keyword>
<evidence type="ECO:0000313" key="2">
    <source>
        <dbReference type="Proteomes" id="UP001166093"/>
    </source>
</evidence>
<reference evidence="1" key="1">
    <citation type="journal article" date="2021" name="Cell">
        <title>Tracing the genetic footprints of vertebrate landing in non-teleost ray-finned fishes.</title>
        <authorList>
            <person name="Bi X."/>
            <person name="Wang K."/>
            <person name="Yang L."/>
            <person name="Pan H."/>
            <person name="Jiang H."/>
            <person name="Wei Q."/>
            <person name="Fang M."/>
            <person name="Yu H."/>
            <person name="Zhu C."/>
            <person name="Cai Y."/>
            <person name="He Y."/>
            <person name="Gan X."/>
            <person name="Zeng H."/>
            <person name="Yu D."/>
            <person name="Zhu Y."/>
            <person name="Jiang H."/>
            <person name="Qiu Q."/>
            <person name="Yang H."/>
            <person name="Zhang Y.E."/>
            <person name="Wang W."/>
            <person name="Zhu M."/>
            <person name="He S."/>
            <person name="Zhang G."/>
        </authorList>
    </citation>
    <scope>NUCLEOTIDE SEQUENCE</scope>
    <source>
        <strain evidence="1">Pddl_001</strain>
    </source>
</reference>
<feature type="non-terminal residue" evidence="1">
    <location>
        <position position="60"/>
    </location>
</feature>
<dbReference type="EMBL" id="JAAWVQ010063750">
    <property type="protein sequence ID" value="MBN3276899.1"/>
    <property type="molecule type" value="Genomic_DNA"/>
</dbReference>
<proteinExistence type="predicted"/>
<protein>
    <submittedName>
        <fullName evidence="1">PDIA3 isomerase</fullName>
    </submittedName>
</protein>
<name>A0ABS2XS00_POLSP</name>
<dbReference type="GO" id="GO:0016853">
    <property type="term" value="F:isomerase activity"/>
    <property type="evidence" value="ECO:0007669"/>
    <property type="project" value="UniProtKB-KW"/>
</dbReference>
<dbReference type="Proteomes" id="UP001166093">
    <property type="component" value="Unassembled WGS sequence"/>
</dbReference>
<dbReference type="Gene3D" id="3.40.30.10">
    <property type="entry name" value="Glutaredoxin"/>
    <property type="match status" value="1"/>
</dbReference>
<evidence type="ECO:0000313" key="1">
    <source>
        <dbReference type="EMBL" id="MBN3276899.1"/>
    </source>
</evidence>
<organism evidence="1 2">
    <name type="scientific">Polyodon spathula</name>
    <name type="common">North American paddlefish</name>
    <name type="synonym">Squalus spathula</name>
    <dbReference type="NCBI Taxonomy" id="7913"/>
    <lineage>
        <taxon>Eukaryota</taxon>
        <taxon>Metazoa</taxon>
        <taxon>Chordata</taxon>
        <taxon>Craniata</taxon>
        <taxon>Vertebrata</taxon>
        <taxon>Euteleostomi</taxon>
        <taxon>Actinopterygii</taxon>
        <taxon>Chondrostei</taxon>
        <taxon>Acipenseriformes</taxon>
        <taxon>Polyodontidae</taxon>
        <taxon>Polyodon</taxon>
    </lineage>
</organism>
<sequence>MKVAKTFVDQGKKLNFAVANKNAFSQDLAEFGLETSTGELPVVGIKTARGDKYAMQEDFS</sequence>
<feature type="non-terminal residue" evidence="1">
    <location>
        <position position="1"/>
    </location>
</feature>
<gene>
    <name evidence="1" type="primary">Pdia3_4</name>
    <name evidence="1" type="ORF">GTO93_0000004</name>
</gene>